<feature type="compositionally biased region" description="Pro residues" evidence="1">
    <location>
        <begin position="188"/>
        <end position="209"/>
    </location>
</feature>
<proteinExistence type="predicted"/>
<organism evidence="4 5">
    <name type="scientific">Beutenbergia cavernae (strain ATCC BAA-8 / DSM 12333 / CCUG 43141 / JCM 11478 / NBRC 16432 / NCIMB 13614 / HKI 0122)</name>
    <dbReference type="NCBI Taxonomy" id="471853"/>
    <lineage>
        <taxon>Bacteria</taxon>
        <taxon>Bacillati</taxon>
        <taxon>Actinomycetota</taxon>
        <taxon>Actinomycetes</taxon>
        <taxon>Micrococcales</taxon>
        <taxon>Beutenbergiaceae</taxon>
        <taxon>Beutenbergia</taxon>
    </lineage>
</organism>
<evidence type="ECO:0000313" key="4">
    <source>
        <dbReference type="EMBL" id="ACQ81157.1"/>
    </source>
</evidence>
<dbReference type="Pfam" id="PF11181">
    <property type="entry name" value="YflT"/>
    <property type="match status" value="1"/>
</dbReference>
<dbReference type="KEGG" id="bcv:Bcav_2912"/>
<dbReference type="InterPro" id="IPR025889">
    <property type="entry name" value="GSP17M-like_dom"/>
</dbReference>
<keyword evidence="5" id="KW-1185">Reference proteome</keyword>
<accession>C5BZ42</accession>
<dbReference type="HOGENOM" id="CLU_070264_0_0_11"/>
<sequence length="238" mass="24970">MTSYGTRRAPQVPTLPTGEEVASYATYLEAQQAVDFLSDREFAVQNVTIVGSDLRMVERITGRLTYPRVAGAGALSGAWFGIFVGLLLGLVMGQNLLLVLLPAMAIGAAFGMLFGVVSYSFTGGKRDFTSSSQVVANRYSLLCLPERAGEARALLAEAPVRSQRGGPTVVSRPPEAPTPPSYGENPVPGAPPSTPAPPTQAPAAPPAPAPEQQQPDQPGQQPRYGANPPRYGANPPES</sequence>
<feature type="transmembrane region" description="Helical" evidence="2">
    <location>
        <begin position="69"/>
        <end position="91"/>
    </location>
</feature>
<evidence type="ECO:0000256" key="2">
    <source>
        <dbReference type="SAM" id="Phobius"/>
    </source>
</evidence>
<evidence type="ECO:0000259" key="3">
    <source>
        <dbReference type="Pfam" id="PF11181"/>
    </source>
</evidence>
<keyword evidence="2" id="KW-0812">Transmembrane</keyword>
<name>C5BZ42_BEUC1</name>
<dbReference type="RefSeq" id="WP_015883397.1">
    <property type="nucleotide sequence ID" value="NC_012669.1"/>
</dbReference>
<keyword evidence="2" id="KW-0472">Membrane</keyword>
<evidence type="ECO:0000313" key="5">
    <source>
        <dbReference type="Proteomes" id="UP000007962"/>
    </source>
</evidence>
<feature type="region of interest" description="Disordered" evidence="1">
    <location>
        <begin position="158"/>
        <end position="238"/>
    </location>
</feature>
<dbReference type="eggNOG" id="ENOG50306MY">
    <property type="taxonomic scope" value="Bacteria"/>
</dbReference>
<gene>
    <name evidence="4" type="ordered locus">Bcav_2912</name>
</gene>
<keyword evidence="2" id="KW-1133">Transmembrane helix</keyword>
<protein>
    <recommendedName>
        <fullName evidence="3">General stress protein 17M-like domain-containing protein</fullName>
    </recommendedName>
</protein>
<feature type="domain" description="General stress protein 17M-like" evidence="3">
    <location>
        <begin position="20"/>
        <end position="87"/>
    </location>
</feature>
<reference evidence="4 5" key="1">
    <citation type="journal article" date="2009" name="Stand. Genomic Sci.">
        <title>Complete genome sequence of Beutenbergia cavernae type strain (HKI 0122).</title>
        <authorList>
            <person name="Land M."/>
            <person name="Pukall R."/>
            <person name="Abt B."/>
            <person name="Goker M."/>
            <person name="Rohde M."/>
            <person name="Glavina Del Rio T."/>
            <person name="Tice H."/>
            <person name="Copeland A."/>
            <person name="Cheng J.F."/>
            <person name="Lucas S."/>
            <person name="Chen F."/>
            <person name="Nolan M."/>
            <person name="Bruce D."/>
            <person name="Goodwin L."/>
            <person name="Pitluck S."/>
            <person name="Ivanova N."/>
            <person name="Mavromatis K."/>
            <person name="Ovchinnikova G."/>
            <person name="Pati A."/>
            <person name="Chen A."/>
            <person name="Palaniappan K."/>
            <person name="Hauser L."/>
            <person name="Chang Y.J."/>
            <person name="Jefferies C.C."/>
            <person name="Saunders E."/>
            <person name="Brettin T."/>
            <person name="Detter J.C."/>
            <person name="Han C."/>
            <person name="Chain P."/>
            <person name="Bristow J."/>
            <person name="Eisen J.A."/>
            <person name="Markowitz V."/>
            <person name="Hugenholtz P."/>
            <person name="Kyrpides N.C."/>
            <person name="Klenk H.P."/>
            <person name="Lapidus A."/>
        </authorList>
    </citation>
    <scope>NUCLEOTIDE SEQUENCE [LARGE SCALE GENOMIC DNA]</scope>
    <source>
        <strain evidence="5">ATCC BAA-8 / DSM 12333 / NBRC 16432</strain>
    </source>
</reference>
<dbReference type="AlphaFoldDB" id="C5BZ42"/>
<feature type="compositionally biased region" description="Low complexity" evidence="1">
    <location>
        <begin position="210"/>
        <end position="222"/>
    </location>
</feature>
<feature type="transmembrane region" description="Helical" evidence="2">
    <location>
        <begin position="97"/>
        <end position="121"/>
    </location>
</feature>
<dbReference type="STRING" id="471853.Bcav_2912"/>
<dbReference type="EMBL" id="CP001618">
    <property type="protein sequence ID" value="ACQ81157.1"/>
    <property type="molecule type" value="Genomic_DNA"/>
</dbReference>
<evidence type="ECO:0000256" key="1">
    <source>
        <dbReference type="SAM" id="MobiDB-lite"/>
    </source>
</evidence>
<dbReference type="Proteomes" id="UP000007962">
    <property type="component" value="Chromosome"/>
</dbReference>